<proteinExistence type="predicted"/>
<sequence length="52" mass="6134">MFATLKRTAKLLRVPTQAERDLAYLNEAGDRYDLEARERNLSRRNRNRTLGL</sequence>
<protein>
    <submittedName>
        <fullName evidence="1">DUF3563 domain-containing protein</fullName>
    </submittedName>
</protein>
<accession>A0A1I4WB26</accession>
<gene>
    <name evidence="1" type="ORF">CXZ10_13075</name>
</gene>
<dbReference type="EMBL" id="PJNW01000009">
    <property type="protein sequence ID" value="PKR89030.1"/>
    <property type="molecule type" value="Genomic_DNA"/>
</dbReference>
<dbReference type="Proteomes" id="UP000233491">
    <property type="component" value="Unassembled WGS sequence"/>
</dbReference>
<reference evidence="1 2" key="1">
    <citation type="submission" date="2017-12" db="EMBL/GenBank/DDBJ databases">
        <title>Anaerobic carbon monoxide metabolism by Pleomorphomonas carboxyditropha sp. nov., a new mesophilic hydrogenogenic carboxidotroph.</title>
        <authorList>
            <person name="Esquivel-Elizondo S."/>
            <person name="Krajmalnik-Brown R."/>
        </authorList>
    </citation>
    <scope>NUCLEOTIDE SEQUENCE [LARGE SCALE GENOMIC DNA]</scope>
    <source>
        <strain evidence="1 2">R5-392</strain>
    </source>
</reference>
<organism evidence="1 2">
    <name type="scientific">Pleomorphomonas diazotrophica</name>
    <dbReference type="NCBI Taxonomy" id="1166257"/>
    <lineage>
        <taxon>Bacteria</taxon>
        <taxon>Pseudomonadati</taxon>
        <taxon>Pseudomonadota</taxon>
        <taxon>Alphaproteobacteria</taxon>
        <taxon>Hyphomicrobiales</taxon>
        <taxon>Pleomorphomonadaceae</taxon>
        <taxon>Pleomorphomonas</taxon>
    </lineage>
</organism>
<evidence type="ECO:0000313" key="1">
    <source>
        <dbReference type="EMBL" id="PKR89030.1"/>
    </source>
</evidence>
<dbReference type="RefSeq" id="WP_101289774.1">
    <property type="nucleotide sequence ID" value="NZ_FOUQ01000016.1"/>
</dbReference>
<dbReference type="AlphaFoldDB" id="A0A1I4WB26"/>
<comment type="caution">
    <text evidence="1">The sequence shown here is derived from an EMBL/GenBank/DDBJ whole genome shotgun (WGS) entry which is preliminary data.</text>
</comment>
<name>A0A1I4WB26_9HYPH</name>
<dbReference type="OrthoDB" id="8453830at2"/>
<keyword evidence="2" id="KW-1185">Reference proteome</keyword>
<evidence type="ECO:0000313" key="2">
    <source>
        <dbReference type="Proteomes" id="UP000233491"/>
    </source>
</evidence>